<dbReference type="EMBL" id="BMKN01000001">
    <property type="protein sequence ID" value="GGE40123.1"/>
    <property type="molecule type" value="Genomic_DNA"/>
</dbReference>
<keyword evidence="1" id="KW-0472">Membrane</keyword>
<dbReference type="RefSeq" id="WP_095597132.1">
    <property type="nucleotide sequence ID" value="NZ_BMKN01000001.1"/>
</dbReference>
<feature type="transmembrane region" description="Helical" evidence="1">
    <location>
        <begin position="26"/>
        <end position="44"/>
    </location>
</feature>
<dbReference type="AlphaFoldDB" id="A0A917EGF6"/>
<keyword evidence="3" id="KW-1185">Reference proteome</keyword>
<gene>
    <name evidence="2" type="ORF">GCM10011517_04790</name>
</gene>
<protein>
    <recommendedName>
        <fullName evidence="4">Tetratricopeptide repeat-like domain-containing protein</fullName>
    </recommendedName>
</protein>
<accession>A0A917EGF6</accession>
<sequence length="212" mass="22376">MSNPDSFIEEVTEEVRRERLFQMFRRYGWIGITAVVLIVGGAAWNEWNKAKKAAEAQALGDAILSAAEAGDAAALDAVPVEGEAAAVVAFLASAEELASENPEGAMTRLQAIADNTTLPLAFRDLAAIKRVLIGAETLDVATRREALTPLAVAGAPYRAVALEQLALLTLEEGDTDGAISQLNEILTLEEVTQGLRQRAAQLIVALGGVPAN</sequence>
<keyword evidence="1" id="KW-0812">Transmembrane</keyword>
<evidence type="ECO:0000313" key="3">
    <source>
        <dbReference type="Proteomes" id="UP000606730"/>
    </source>
</evidence>
<evidence type="ECO:0008006" key="4">
    <source>
        <dbReference type="Google" id="ProtNLM"/>
    </source>
</evidence>
<keyword evidence="1" id="KW-1133">Transmembrane helix</keyword>
<evidence type="ECO:0000313" key="2">
    <source>
        <dbReference type="EMBL" id="GGE40123.1"/>
    </source>
</evidence>
<proteinExistence type="predicted"/>
<evidence type="ECO:0000256" key="1">
    <source>
        <dbReference type="SAM" id="Phobius"/>
    </source>
</evidence>
<organism evidence="2 3">
    <name type="scientific">Actibacterium pelagium</name>
    <dbReference type="NCBI Taxonomy" id="2029103"/>
    <lineage>
        <taxon>Bacteria</taxon>
        <taxon>Pseudomonadati</taxon>
        <taxon>Pseudomonadota</taxon>
        <taxon>Alphaproteobacteria</taxon>
        <taxon>Rhodobacterales</taxon>
        <taxon>Roseobacteraceae</taxon>
        <taxon>Actibacterium</taxon>
    </lineage>
</organism>
<comment type="caution">
    <text evidence="2">The sequence shown here is derived from an EMBL/GenBank/DDBJ whole genome shotgun (WGS) entry which is preliminary data.</text>
</comment>
<dbReference type="OrthoDB" id="7173339at2"/>
<name>A0A917EGF6_9RHOB</name>
<dbReference type="Proteomes" id="UP000606730">
    <property type="component" value="Unassembled WGS sequence"/>
</dbReference>
<reference evidence="2" key="2">
    <citation type="submission" date="2020-09" db="EMBL/GenBank/DDBJ databases">
        <authorList>
            <person name="Sun Q."/>
            <person name="Zhou Y."/>
        </authorList>
    </citation>
    <scope>NUCLEOTIDE SEQUENCE</scope>
    <source>
        <strain evidence="2">CGMCC 1.16012</strain>
    </source>
</reference>
<reference evidence="2" key="1">
    <citation type="journal article" date="2014" name="Int. J. Syst. Evol. Microbiol.">
        <title>Complete genome sequence of Corynebacterium casei LMG S-19264T (=DSM 44701T), isolated from a smear-ripened cheese.</title>
        <authorList>
            <consortium name="US DOE Joint Genome Institute (JGI-PGF)"/>
            <person name="Walter F."/>
            <person name="Albersmeier A."/>
            <person name="Kalinowski J."/>
            <person name="Ruckert C."/>
        </authorList>
    </citation>
    <scope>NUCLEOTIDE SEQUENCE</scope>
    <source>
        <strain evidence="2">CGMCC 1.16012</strain>
    </source>
</reference>